<evidence type="ECO:0000313" key="2">
    <source>
        <dbReference type="Proteomes" id="UP000204370"/>
    </source>
</evidence>
<proteinExistence type="predicted"/>
<dbReference type="EMBL" id="KM101118">
    <property type="protein sequence ID" value="AIK68883.1"/>
    <property type="molecule type" value="Genomic_DNA"/>
</dbReference>
<reference evidence="1 2" key="1">
    <citation type="submission" date="2014-06" db="EMBL/GenBank/DDBJ databases">
        <authorList>
            <person name="Delgado B.M."/>
            <person name="Feathers C.T."/>
            <person name="Feeney M.S."/>
            <person name="Feuer K.L."/>
            <person name="Florin D.T."/>
            <person name="Gordon M.B."/>
            <person name="Gorman S.E."/>
            <person name="Grajales M."/>
            <person name="Heckman E.L."/>
            <person name="Juarez M.C."/>
            <person name="Kenna M.A."/>
            <person name="Mageeney C.M."/>
            <person name="Marzillier J.Y."/>
            <person name="Miller B.D."/>
            <person name="Schlegel J.L."/>
            <person name="So C.Y."/>
            <person name="Sternberg R.A."/>
            <person name="Ware V.C."/>
            <person name="Anders K.R."/>
            <person name="Braun M.A."/>
            <person name="Delesalle V.A."/>
            <person name="Hughes L.E."/>
            <person name="Bradley K.W."/>
            <person name="Barker L.P."/>
            <person name="Asai D.J."/>
            <person name="Bowman C.A."/>
            <person name="Russell D.A."/>
            <person name="Pope W.H."/>
            <person name="Jacobs-Sera D."/>
            <person name="Hendrix R.W."/>
            <person name="Hatfull G.F."/>
        </authorList>
    </citation>
    <scope>NUCLEOTIDE SEQUENCE [LARGE SCALE GENOMIC DNA]</scope>
</reference>
<sequence>MPKLPRAQTILLPILRAAHPDVTFTTWGEDIDYRKFPTVNLRRIDGYRNPTAPELHGLPIIEMTAYGDEGLPETEELYEDCLETLYRAHKRQTRTPAGYISSFRETMGATQFSSPFQDSWRIQGLFVVGVRPPRK</sequence>
<dbReference type="KEGG" id="vg:26635308"/>
<dbReference type="Proteomes" id="UP000204370">
    <property type="component" value="Segment"/>
</dbReference>
<dbReference type="RefSeq" id="YP_009208903.1">
    <property type="nucleotide sequence ID" value="NC_028912.1"/>
</dbReference>
<protein>
    <submittedName>
        <fullName evidence="1">Tail terminator</fullName>
    </submittedName>
</protein>
<evidence type="ECO:0000313" key="1">
    <source>
        <dbReference type="EMBL" id="AIK68883.1"/>
    </source>
</evidence>
<dbReference type="GeneID" id="26635308"/>
<keyword evidence="2" id="KW-1185">Reference proteome</keyword>
<dbReference type="OrthoDB" id="15306at10239"/>
<organism evidence="1 2">
    <name type="scientific">Mycobacterium phage Swirley</name>
    <dbReference type="NCBI Taxonomy" id="1527534"/>
    <lineage>
        <taxon>Viruses</taxon>
        <taxon>Duplodnaviria</taxon>
        <taxon>Heunggongvirae</taxon>
        <taxon>Uroviricota</taxon>
        <taxon>Caudoviricetes</taxon>
        <taxon>Benedictvirus</taxon>
        <taxon>Benedictvirus swirley</taxon>
    </lineage>
</organism>
<name>A0A076YMQ6_9CAUD</name>
<accession>A0A076YMQ6</accession>
<gene>
    <name evidence="1" type="ORF">PBI_SWIRLEY_18</name>
</gene>